<dbReference type="Proteomes" id="UP000327011">
    <property type="component" value="Unassembled WGS sequence"/>
</dbReference>
<reference evidence="1 2" key="1">
    <citation type="submission" date="2019-09" db="EMBL/GenBank/DDBJ databases">
        <title>Screening of Novel Bioactive Compounds from Soil-Associated.</title>
        <authorList>
            <person name="Gong X."/>
        </authorList>
    </citation>
    <scope>NUCLEOTIDE SEQUENCE [LARGE SCALE GENOMIC DNA]</scope>
    <source>
        <strain evidence="1 2">Gxj-6</strain>
    </source>
</reference>
<evidence type="ECO:0000313" key="1">
    <source>
        <dbReference type="EMBL" id="KAA9379671.1"/>
    </source>
</evidence>
<accession>A0A5J5K4Z4</accession>
<dbReference type="RefSeq" id="WP_150932860.1">
    <property type="nucleotide sequence ID" value="NZ_VYTZ01000003.1"/>
</dbReference>
<sequence length="89" mass="9425">MSSEEPQPDGAEETSDILGVEVVRQGGRTVRDAISDWSKAARLGVLLLFAAGAIAVYHWATSSSQEEPPQCRIDIVLPAPAKAGGELHI</sequence>
<name>A0A5J5K4Z4_9ACTN</name>
<evidence type="ECO:0000313" key="2">
    <source>
        <dbReference type="Proteomes" id="UP000327011"/>
    </source>
</evidence>
<dbReference type="AlphaFoldDB" id="A0A5J5K4Z4"/>
<protein>
    <submittedName>
        <fullName evidence="1">Uncharacterized protein</fullName>
    </submittedName>
</protein>
<gene>
    <name evidence="1" type="ORF">F5972_08445</name>
</gene>
<proteinExistence type="predicted"/>
<dbReference type="EMBL" id="VYTZ01000003">
    <property type="protein sequence ID" value="KAA9379671.1"/>
    <property type="molecule type" value="Genomic_DNA"/>
</dbReference>
<comment type="caution">
    <text evidence="1">The sequence shown here is derived from an EMBL/GenBank/DDBJ whole genome shotgun (WGS) entry which is preliminary data.</text>
</comment>
<keyword evidence="2" id="KW-1185">Reference proteome</keyword>
<organism evidence="1 2">
    <name type="scientific">Microbispora cellulosiformans</name>
    <dbReference type="NCBI Taxonomy" id="2614688"/>
    <lineage>
        <taxon>Bacteria</taxon>
        <taxon>Bacillati</taxon>
        <taxon>Actinomycetota</taxon>
        <taxon>Actinomycetes</taxon>
        <taxon>Streptosporangiales</taxon>
        <taxon>Streptosporangiaceae</taxon>
        <taxon>Microbispora</taxon>
    </lineage>
</organism>